<dbReference type="Proteomes" id="UP000284706">
    <property type="component" value="Unassembled WGS sequence"/>
</dbReference>
<dbReference type="EMBL" id="NHYE01003874">
    <property type="protein sequence ID" value="PPQ87357.1"/>
    <property type="molecule type" value="Genomic_DNA"/>
</dbReference>
<comment type="caution">
    <text evidence="1">The sequence shown here is derived from an EMBL/GenBank/DDBJ whole genome shotgun (WGS) entry which is preliminary data.</text>
</comment>
<sequence length="106" mass="11501">MDATARKRTSIGRLTVCVCVFVRPTSLSLTLSPLSLSLSSNAQSTIQVRSRQMSMPSQVVYNDAATMTESTTPLINAGRSERERVYRDACINTDLVGANGESDMPD</sequence>
<accession>A0A409X9G2</accession>
<gene>
    <name evidence="1" type="ORF">CVT26_004141</name>
</gene>
<feature type="non-terminal residue" evidence="1">
    <location>
        <position position="106"/>
    </location>
</feature>
<proteinExistence type="predicted"/>
<evidence type="ECO:0000313" key="1">
    <source>
        <dbReference type="EMBL" id="PPQ87357.1"/>
    </source>
</evidence>
<name>A0A409X9G2_9AGAR</name>
<dbReference type="InParanoid" id="A0A409X9G2"/>
<keyword evidence="2" id="KW-1185">Reference proteome</keyword>
<reference evidence="1 2" key="1">
    <citation type="journal article" date="2018" name="Evol. Lett.">
        <title>Horizontal gene cluster transfer increased hallucinogenic mushroom diversity.</title>
        <authorList>
            <person name="Reynolds H.T."/>
            <person name="Vijayakumar V."/>
            <person name="Gluck-Thaler E."/>
            <person name="Korotkin H.B."/>
            <person name="Matheny P.B."/>
            <person name="Slot J.C."/>
        </authorList>
    </citation>
    <scope>NUCLEOTIDE SEQUENCE [LARGE SCALE GENOMIC DNA]</scope>
    <source>
        <strain evidence="1 2">SRW20</strain>
    </source>
</reference>
<protein>
    <submittedName>
        <fullName evidence="1">Uncharacterized protein</fullName>
    </submittedName>
</protein>
<dbReference type="AlphaFoldDB" id="A0A409X9G2"/>
<evidence type="ECO:0000313" key="2">
    <source>
        <dbReference type="Proteomes" id="UP000284706"/>
    </source>
</evidence>
<organism evidence="1 2">
    <name type="scientific">Gymnopilus dilepis</name>
    <dbReference type="NCBI Taxonomy" id="231916"/>
    <lineage>
        <taxon>Eukaryota</taxon>
        <taxon>Fungi</taxon>
        <taxon>Dikarya</taxon>
        <taxon>Basidiomycota</taxon>
        <taxon>Agaricomycotina</taxon>
        <taxon>Agaricomycetes</taxon>
        <taxon>Agaricomycetidae</taxon>
        <taxon>Agaricales</taxon>
        <taxon>Agaricineae</taxon>
        <taxon>Hymenogastraceae</taxon>
        <taxon>Gymnopilus</taxon>
    </lineage>
</organism>